<dbReference type="Proteomes" id="UP001470288">
    <property type="component" value="Unassembled WGS sequence"/>
</dbReference>
<reference evidence="1 2" key="1">
    <citation type="submission" date="2024-03" db="EMBL/GenBank/DDBJ databases">
        <title>Human intestinal bacterial collection.</title>
        <authorList>
            <person name="Pauvert C."/>
            <person name="Hitch T.C.A."/>
            <person name="Clavel T."/>
        </authorList>
    </citation>
    <scope>NUCLEOTIDE SEQUENCE [LARGE SCALE GENOMIC DNA]</scope>
    <source>
        <strain evidence="1 2">CLA-AA-H78B</strain>
    </source>
</reference>
<keyword evidence="2" id="KW-1185">Reference proteome</keyword>
<organism evidence="1 2">
    <name type="scientific">Hominiventricola aquisgranensis</name>
    <dbReference type="NCBI Taxonomy" id="3133164"/>
    <lineage>
        <taxon>Bacteria</taxon>
        <taxon>Bacillati</taxon>
        <taxon>Bacillota</taxon>
        <taxon>Clostridia</taxon>
        <taxon>Lachnospirales</taxon>
        <taxon>Lachnospiraceae</taxon>
        <taxon>Hominiventricola</taxon>
    </lineage>
</organism>
<comment type="caution">
    <text evidence="1">The sequence shown here is derived from an EMBL/GenBank/DDBJ whole genome shotgun (WGS) entry which is preliminary data.</text>
</comment>
<proteinExistence type="predicted"/>
<dbReference type="RefSeq" id="WP_349145175.1">
    <property type="nucleotide sequence ID" value="NZ_JBBMFC010000046.1"/>
</dbReference>
<gene>
    <name evidence="1" type="ORF">WMO62_14935</name>
</gene>
<dbReference type="EMBL" id="JBBMFC010000046">
    <property type="protein sequence ID" value="MEQ2580102.1"/>
    <property type="molecule type" value="Genomic_DNA"/>
</dbReference>
<accession>A0ABV1I4H8</accession>
<sequence length="71" mass="8205">MGIYLFEARYDFCVRKYSTSASKIEKLLEKHGFLIYELLTPDDIQKDVIDKAGSDLKAFEHVNYCLAVRKG</sequence>
<evidence type="ECO:0000313" key="1">
    <source>
        <dbReference type="EMBL" id="MEQ2580102.1"/>
    </source>
</evidence>
<evidence type="ECO:0000313" key="2">
    <source>
        <dbReference type="Proteomes" id="UP001470288"/>
    </source>
</evidence>
<protein>
    <submittedName>
        <fullName evidence="1">Uncharacterized protein</fullName>
    </submittedName>
</protein>
<name>A0ABV1I4H8_9FIRM</name>